<comment type="caution">
    <text evidence="1">The sequence shown here is derived from an EMBL/GenBank/DDBJ whole genome shotgun (WGS) entry which is preliminary data.</text>
</comment>
<name>A0A397IQG6_9GLOM</name>
<dbReference type="Proteomes" id="UP000266861">
    <property type="component" value="Unassembled WGS sequence"/>
</dbReference>
<dbReference type="OrthoDB" id="2405594at2759"/>
<dbReference type="EMBL" id="PQFF01000176">
    <property type="protein sequence ID" value="RHZ77042.1"/>
    <property type="molecule type" value="Genomic_DNA"/>
</dbReference>
<keyword evidence="2" id="KW-1185">Reference proteome</keyword>
<accession>A0A397IQG6</accession>
<reference evidence="1 2" key="1">
    <citation type="submission" date="2018-08" db="EMBL/GenBank/DDBJ databases">
        <title>Genome and evolution of the arbuscular mycorrhizal fungus Diversispora epigaea (formerly Glomus versiforme) and its bacterial endosymbionts.</title>
        <authorList>
            <person name="Sun X."/>
            <person name="Fei Z."/>
            <person name="Harrison M."/>
        </authorList>
    </citation>
    <scope>NUCLEOTIDE SEQUENCE [LARGE SCALE GENOMIC DNA]</scope>
    <source>
        <strain evidence="1 2">IT104</strain>
    </source>
</reference>
<dbReference type="AlphaFoldDB" id="A0A397IQG6"/>
<dbReference type="STRING" id="1348612.A0A397IQG6"/>
<gene>
    <name evidence="1" type="ORF">Glove_186g28</name>
</gene>
<evidence type="ECO:0008006" key="3">
    <source>
        <dbReference type="Google" id="ProtNLM"/>
    </source>
</evidence>
<sequence>MICIYKNQDLLNFDKSCNYGTNAKKKFSISTRVNEYPGVFREDGGIMFCNYCDLSIEWKSKSTVDGHCLSKGHISKKEIYEKNIQEKKQATITPLIQLPNQKKRLLKTKSKPFLLQIFP</sequence>
<evidence type="ECO:0000313" key="1">
    <source>
        <dbReference type="EMBL" id="RHZ77042.1"/>
    </source>
</evidence>
<protein>
    <recommendedName>
        <fullName evidence="3">U1-type domain-containing protein</fullName>
    </recommendedName>
</protein>
<organism evidence="1 2">
    <name type="scientific">Diversispora epigaea</name>
    <dbReference type="NCBI Taxonomy" id="1348612"/>
    <lineage>
        <taxon>Eukaryota</taxon>
        <taxon>Fungi</taxon>
        <taxon>Fungi incertae sedis</taxon>
        <taxon>Mucoromycota</taxon>
        <taxon>Glomeromycotina</taxon>
        <taxon>Glomeromycetes</taxon>
        <taxon>Diversisporales</taxon>
        <taxon>Diversisporaceae</taxon>
        <taxon>Diversispora</taxon>
    </lineage>
</organism>
<proteinExistence type="predicted"/>
<evidence type="ECO:0000313" key="2">
    <source>
        <dbReference type="Proteomes" id="UP000266861"/>
    </source>
</evidence>